<keyword evidence="3" id="KW-1185">Reference proteome</keyword>
<keyword evidence="1" id="KW-1133">Transmembrane helix</keyword>
<gene>
    <name evidence="2" type="ORF">CP985_05500</name>
</gene>
<dbReference type="AlphaFoldDB" id="A0AAX2AHG5"/>
<keyword evidence="1" id="KW-0812">Transmembrane</keyword>
<dbReference type="KEGG" id="amyt:AMYT_0803"/>
<keyword evidence="1" id="KW-0472">Membrane</keyword>
<proteinExistence type="predicted"/>
<evidence type="ECO:0000313" key="2">
    <source>
        <dbReference type="EMBL" id="RXK16030.1"/>
    </source>
</evidence>
<reference evidence="2 3" key="1">
    <citation type="submission" date="2017-09" db="EMBL/GenBank/DDBJ databases">
        <title>Genomics of the genus Arcobacter.</title>
        <authorList>
            <person name="Perez-Cataluna A."/>
            <person name="Figueras M.J."/>
            <person name="Salas-Masso N."/>
        </authorList>
    </citation>
    <scope>NUCLEOTIDE SEQUENCE [LARGE SCALE GENOMIC DNA]</scope>
    <source>
        <strain evidence="2 3">CECT 7386</strain>
    </source>
</reference>
<accession>A0AAX2AHG5</accession>
<evidence type="ECO:0000313" key="3">
    <source>
        <dbReference type="Proteomes" id="UP000290092"/>
    </source>
</evidence>
<name>A0AAX2AHG5_9BACT</name>
<dbReference type="Proteomes" id="UP000290092">
    <property type="component" value="Unassembled WGS sequence"/>
</dbReference>
<organism evidence="2 3">
    <name type="scientific">Malaciobacter mytili LMG 24559</name>
    <dbReference type="NCBI Taxonomy" id="1032238"/>
    <lineage>
        <taxon>Bacteria</taxon>
        <taxon>Pseudomonadati</taxon>
        <taxon>Campylobacterota</taxon>
        <taxon>Epsilonproteobacteria</taxon>
        <taxon>Campylobacterales</taxon>
        <taxon>Arcobacteraceae</taxon>
        <taxon>Malaciobacter</taxon>
    </lineage>
</organism>
<comment type="caution">
    <text evidence="2">The sequence shown here is derived from an EMBL/GenBank/DDBJ whole genome shotgun (WGS) entry which is preliminary data.</text>
</comment>
<protein>
    <submittedName>
        <fullName evidence="2">Uncharacterized protein</fullName>
    </submittedName>
</protein>
<evidence type="ECO:0000256" key="1">
    <source>
        <dbReference type="SAM" id="Phobius"/>
    </source>
</evidence>
<dbReference type="EMBL" id="NXID01000016">
    <property type="protein sequence ID" value="RXK16030.1"/>
    <property type="molecule type" value="Genomic_DNA"/>
</dbReference>
<feature type="transmembrane region" description="Helical" evidence="1">
    <location>
        <begin position="12"/>
        <end position="30"/>
    </location>
</feature>
<dbReference type="RefSeq" id="WP_114841269.1">
    <property type="nucleotide sequence ID" value="NZ_CP031219.1"/>
</dbReference>
<sequence>METNKKNNPTFIIGLIIVLTCFFIYFIFFYENNSSLGEGIFSGKKEKGIIINEHTPQKLNWKDSFKDNK</sequence>